<feature type="compositionally biased region" description="Basic and acidic residues" evidence="1">
    <location>
        <begin position="107"/>
        <end position="120"/>
    </location>
</feature>
<evidence type="ECO:0000313" key="3">
    <source>
        <dbReference type="WBParaSite" id="scf7180000417418.g1256"/>
    </source>
</evidence>
<sequence length="210" mass="25099">LRPENYLIVFIRLIRAKYGEYSDKSFKEIYEQFYIYNDRQINTEVEVRRVESLRREKRKSRKKANKADDGNDSSSNEEENIEIRRATSDPDLLENEEQAMPNVRLLDGQKETKESKREHFEEGKCLQETDKEKAEKLLAKQEWKEKKRREKALRKNFVDSVELLLNHYRFIISFIELYGNIAKYDSSANKIFTVTLAIDTVSFEIYSLYM</sequence>
<proteinExistence type="predicted"/>
<organism evidence="2 3">
    <name type="scientific">Meloidogyne floridensis</name>
    <dbReference type="NCBI Taxonomy" id="298350"/>
    <lineage>
        <taxon>Eukaryota</taxon>
        <taxon>Metazoa</taxon>
        <taxon>Ecdysozoa</taxon>
        <taxon>Nematoda</taxon>
        <taxon>Chromadorea</taxon>
        <taxon>Rhabditida</taxon>
        <taxon>Tylenchina</taxon>
        <taxon>Tylenchomorpha</taxon>
        <taxon>Tylenchoidea</taxon>
        <taxon>Meloidogynidae</taxon>
        <taxon>Meloidogyninae</taxon>
        <taxon>Meloidogyne</taxon>
    </lineage>
</organism>
<protein>
    <submittedName>
        <fullName evidence="3">Uncharacterized protein</fullName>
    </submittedName>
</protein>
<evidence type="ECO:0000313" key="2">
    <source>
        <dbReference type="Proteomes" id="UP000887560"/>
    </source>
</evidence>
<reference evidence="3" key="1">
    <citation type="submission" date="2022-11" db="UniProtKB">
        <authorList>
            <consortium name="WormBaseParasite"/>
        </authorList>
    </citation>
    <scope>IDENTIFICATION</scope>
</reference>
<dbReference type="Proteomes" id="UP000887560">
    <property type="component" value="Unplaced"/>
</dbReference>
<accession>A0A915NHC4</accession>
<keyword evidence="2" id="KW-1185">Reference proteome</keyword>
<evidence type="ECO:0000256" key="1">
    <source>
        <dbReference type="SAM" id="MobiDB-lite"/>
    </source>
</evidence>
<feature type="compositionally biased region" description="Basic residues" evidence="1">
    <location>
        <begin position="55"/>
        <end position="64"/>
    </location>
</feature>
<dbReference type="AlphaFoldDB" id="A0A915NHC4"/>
<name>A0A915NHC4_9BILA</name>
<feature type="region of interest" description="Disordered" evidence="1">
    <location>
        <begin position="52"/>
        <end position="120"/>
    </location>
</feature>
<dbReference type="WBParaSite" id="scf7180000417418.g1256">
    <property type="protein sequence ID" value="scf7180000417418.g1256"/>
    <property type="gene ID" value="scf7180000417418.g1256"/>
</dbReference>